<keyword evidence="6" id="KW-0732">Signal</keyword>
<keyword evidence="9" id="KW-1185">Reference proteome</keyword>
<dbReference type="Proteomes" id="UP000238479">
    <property type="component" value="Chromosome 7"/>
</dbReference>
<feature type="chain" id="PRO_5015192348" evidence="6">
    <location>
        <begin position="17"/>
        <end position="248"/>
    </location>
</feature>
<dbReference type="InterPro" id="IPR012340">
    <property type="entry name" value="NA-bd_OB-fold"/>
</dbReference>
<dbReference type="Pfam" id="PF21473">
    <property type="entry name" value="OB_Ssb-like"/>
    <property type="match status" value="1"/>
</dbReference>
<dbReference type="Gene3D" id="4.10.1000.10">
    <property type="entry name" value="Zinc finger, CCCH-type"/>
    <property type="match status" value="2"/>
</dbReference>
<protein>
    <submittedName>
        <fullName evidence="8">Putative transcription factor C3H family</fullName>
    </submittedName>
</protein>
<evidence type="ECO:0000313" key="9">
    <source>
        <dbReference type="Proteomes" id="UP000238479"/>
    </source>
</evidence>
<accession>A0A2P6PCG8</accession>
<name>A0A2P6PCG8_ROSCH</name>
<reference evidence="8 9" key="1">
    <citation type="journal article" date="2018" name="Nat. Genet.">
        <title>The Rosa genome provides new insights in the design of modern roses.</title>
        <authorList>
            <person name="Bendahmane M."/>
        </authorList>
    </citation>
    <scope>NUCLEOTIDE SEQUENCE [LARGE SCALE GENOMIC DNA]</scope>
    <source>
        <strain evidence="9">cv. Old Blush</strain>
    </source>
</reference>
<organism evidence="8 9">
    <name type="scientific">Rosa chinensis</name>
    <name type="common">China rose</name>
    <dbReference type="NCBI Taxonomy" id="74649"/>
    <lineage>
        <taxon>Eukaryota</taxon>
        <taxon>Viridiplantae</taxon>
        <taxon>Streptophyta</taxon>
        <taxon>Embryophyta</taxon>
        <taxon>Tracheophyta</taxon>
        <taxon>Spermatophyta</taxon>
        <taxon>Magnoliopsida</taxon>
        <taxon>eudicotyledons</taxon>
        <taxon>Gunneridae</taxon>
        <taxon>Pentapetalae</taxon>
        <taxon>rosids</taxon>
        <taxon>fabids</taxon>
        <taxon>Rosales</taxon>
        <taxon>Rosaceae</taxon>
        <taxon>Rosoideae</taxon>
        <taxon>Rosoideae incertae sedis</taxon>
        <taxon>Rosa</taxon>
    </lineage>
</organism>
<keyword evidence="1 5" id="KW-0479">Metal-binding</keyword>
<dbReference type="InterPro" id="IPR000571">
    <property type="entry name" value="Znf_CCCH"/>
</dbReference>
<feature type="zinc finger region" description="C3H1-type" evidence="5">
    <location>
        <begin position="182"/>
        <end position="210"/>
    </location>
</feature>
<evidence type="ECO:0000256" key="1">
    <source>
        <dbReference type="ARBA" id="ARBA00022723"/>
    </source>
</evidence>
<evidence type="ECO:0000259" key="7">
    <source>
        <dbReference type="PROSITE" id="PS50103"/>
    </source>
</evidence>
<keyword evidence="2" id="KW-0677">Repeat</keyword>
<dbReference type="GO" id="GO:0008270">
    <property type="term" value="F:zinc ion binding"/>
    <property type="evidence" value="ECO:0007669"/>
    <property type="project" value="UniProtKB-KW"/>
</dbReference>
<comment type="caution">
    <text evidence="8">The sequence shown here is derived from an EMBL/GenBank/DDBJ whole genome shotgun (WGS) entry which is preliminary data.</text>
</comment>
<dbReference type="SMART" id="SM00356">
    <property type="entry name" value="ZnF_C3H1"/>
    <property type="match status" value="2"/>
</dbReference>
<keyword evidence="4 5" id="KW-0862">Zinc</keyword>
<feature type="signal peptide" evidence="6">
    <location>
        <begin position="1"/>
        <end position="16"/>
    </location>
</feature>
<keyword evidence="3 5" id="KW-0863">Zinc-finger</keyword>
<evidence type="ECO:0000256" key="2">
    <source>
        <dbReference type="ARBA" id="ARBA00022737"/>
    </source>
</evidence>
<gene>
    <name evidence="8" type="ORF">RchiOBHm_Chr7g0219251</name>
</gene>
<dbReference type="PANTHER" id="PTHR31472">
    <property type="entry name" value="OS05G0244600 PROTEIN"/>
    <property type="match status" value="1"/>
</dbReference>
<dbReference type="PANTHER" id="PTHR31472:SF5">
    <property type="entry name" value="OS05G0244600 PROTEIN"/>
    <property type="match status" value="1"/>
</dbReference>
<dbReference type="AlphaFoldDB" id="A0A2P6PCG8"/>
<feature type="zinc finger region" description="C3H1-type" evidence="5">
    <location>
        <begin position="220"/>
        <end position="248"/>
    </location>
</feature>
<evidence type="ECO:0000256" key="4">
    <source>
        <dbReference type="ARBA" id="ARBA00022833"/>
    </source>
</evidence>
<dbReference type="Gramene" id="PRQ19623">
    <property type="protein sequence ID" value="PRQ19623"/>
    <property type="gene ID" value="RchiOBHm_Chr7g0219251"/>
</dbReference>
<evidence type="ECO:0000256" key="5">
    <source>
        <dbReference type="PROSITE-ProRule" id="PRU00723"/>
    </source>
</evidence>
<dbReference type="InterPro" id="IPR036855">
    <property type="entry name" value="Znf_CCCH_sf"/>
</dbReference>
<dbReference type="EMBL" id="PDCK01000045">
    <property type="protein sequence ID" value="PRQ19623.1"/>
    <property type="molecule type" value="Genomic_DNA"/>
</dbReference>
<feature type="domain" description="C3H1-type" evidence="7">
    <location>
        <begin position="220"/>
        <end position="248"/>
    </location>
</feature>
<evidence type="ECO:0000313" key="8">
    <source>
        <dbReference type="EMBL" id="PRQ19623.1"/>
    </source>
</evidence>
<sequence>MFHYIIVHFWIGNAHGGVVATNPIQASVGNAHGGVAATNPIQASFGKLVNKDNAIKVEKLRPDMSDVTLTVKVVSTKIVGIQFAECLVGDETGMIIFRATNDQVDLMKVSLTVTLQNAKVDMFKDSMRLVVDESGSVQVAEPAGFTVKEDSNLSLIQASFGNVNKDQKKEGPRELEVYEQGMPKTQLCLNWQDSGYCRCKDHCKFAHGMEELRPVNRHPLYKTKVCKYWLAGVPCGFGHRCHFRHTLT</sequence>
<dbReference type="PROSITE" id="PS50103">
    <property type="entry name" value="ZF_C3H1"/>
    <property type="match status" value="2"/>
</dbReference>
<dbReference type="SUPFAM" id="SSF90229">
    <property type="entry name" value="CCCH zinc finger"/>
    <property type="match status" value="2"/>
</dbReference>
<feature type="domain" description="C3H1-type" evidence="7">
    <location>
        <begin position="182"/>
        <end position="210"/>
    </location>
</feature>
<dbReference type="SUPFAM" id="SSF50249">
    <property type="entry name" value="Nucleic acid-binding proteins"/>
    <property type="match status" value="1"/>
</dbReference>
<proteinExistence type="predicted"/>
<dbReference type="Gene3D" id="2.40.50.140">
    <property type="entry name" value="Nucleic acid-binding proteins"/>
    <property type="match status" value="1"/>
</dbReference>
<dbReference type="InterPro" id="IPR048970">
    <property type="entry name" value="OB_Ssb-like"/>
</dbReference>
<evidence type="ECO:0000256" key="3">
    <source>
        <dbReference type="ARBA" id="ARBA00022771"/>
    </source>
</evidence>
<dbReference type="FunFam" id="4.10.1000.10:FF:000001">
    <property type="entry name" value="zinc finger CCCH domain-containing protein 15-like"/>
    <property type="match status" value="1"/>
</dbReference>
<evidence type="ECO:0000256" key="6">
    <source>
        <dbReference type="SAM" id="SignalP"/>
    </source>
</evidence>